<feature type="compositionally biased region" description="Polar residues" evidence="1">
    <location>
        <begin position="191"/>
        <end position="200"/>
    </location>
</feature>
<dbReference type="GO" id="GO:0007399">
    <property type="term" value="P:nervous system development"/>
    <property type="evidence" value="ECO:0007669"/>
    <property type="project" value="TreeGrafter"/>
</dbReference>
<dbReference type="GO" id="GO:0030133">
    <property type="term" value="C:transport vesicle"/>
    <property type="evidence" value="ECO:0007669"/>
    <property type="project" value="InterPro"/>
</dbReference>
<evidence type="ECO:0000313" key="3">
    <source>
        <dbReference type="EMBL" id="GAV06798.1"/>
    </source>
</evidence>
<feature type="compositionally biased region" description="Basic and acidic residues" evidence="1">
    <location>
        <begin position="173"/>
        <end position="187"/>
    </location>
</feature>
<comment type="caution">
    <text evidence="3">The sequence shown here is derived from an EMBL/GenBank/DDBJ whole genome shotgun (WGS) entry which is preliminary data.</text>
</comment>
<feature type="region of interest" description="Disordered" evidence="1">
    <location>
        <begin position="173"/>
        <end position="214"/>
    </location>
</feature>
<feature type="transmembrane region" description="Helical" evidence="2">
    <location>
        <begin position="65"/>
        <end position="91"/>
    </location>
</feature>
<protein>
    <recommendedName>
        <fullName evidence="5">Neurensin-1</fullName>
    </recommendedName>
</protein>
<gene>
    <name evidence="3" type="primary">RvY_16725-1</name>
    <name evidence="3" type="synonym">RvY_16725.1</name>
    <name evidence="3" type="ORF">RvY_16725</name>
</gene>
<dbReference type="STRING" id="947166.A0A1D1W3U0"/>
<dbReference type="EMBL" id="BDGG01000014">
    <property type="protein sequence ID" value="GAV06798.1"/>
    <property type="molecule type" value="Genomic_DNA"/>
</dbReference>
<dbReference type="GO" id="GO:0043025">
    <property type="term" value="C:neuronal cell body"/>
    <property type="evidence" value="ECO:0007669"/>
    <property type="project" value="TreeGrafter"/>
</dbReference>
<keyword evidence="2" id="KW-0812">Transmembrane</keyword>
<sequence length="214" mass="24200">MSDTKDDDQQREKVKKRLLCQQGQSSSKLDYKGVKSYLHQFYDFATDSHDKEYHIRTRHVRMYSLCWRTALTIGIIFIVGGLLAALLAYLIPRKRVLVEEEDDIVIMDKDAVWFNRILDYVKLAGLATFCFGGLLASFALFLASCCFRRCNGDAGRYYEDIEPSNVVQKLVTESHENDPGSPMDKKVFGVQPSTSGSEGFSSAVPLITTEESED</sequence>
<dbReference type="Pfam" id="PF14927">
    <property type="entry name" value="Neurensin"/>
    <property type="match status" value="1"/>
</dbReference>
<evidence type="ECO:0000256" key="1">
    <source>
        <dbReference type="SAM" id="MobiDB-lite"/>
    </source>
</evidence>
<organism evidence="3 4">
    <name type="scientific">Ramazzottius varieornatus</name>
    <name type="common">Water bear</name>
    <name type="synonym">Tardigrade</name>
    <dbReference type="NCBI Taxonomy" id="947166"/>
    <lineage>
        <taxon>Eukaryota</taxon>
        <taxon>Metazoa</taxon>
        <taxon>Ecdysozoa</taxon>
        <taxon>Tardigrada</taxon>
        <taxon>Eutardigrada</taxon>
        <taxon>Parachela</taxon>
        <taxon>Hypsibioidea</taxon>
        <taxon>Ramazzottiidae</taxon>
        <taxon>Ramazzottius</taxon>
    </lineage>
</organism>
<proteinExistence type="predicted"/>
<dbReference type="GO" id="GO:0043005">
    <property type="term" value="C:neuron projection"/>
    <property type="evidence" value="ECO:0007669"/>
    <property type="project" value="TreeGrafter"/>
</dbReference>
<feature type="transmembrane region" description="Helical" evidence="2">
    <location>
        <begin position="123"/>
        <end position="147"/>
    </location>
</feature>
<dbReference type="PANTHER" id="PTHR14796:SF3">
    <property type="entry name" value="NEURENSIN 1-LIKE-RELATED"/>
    <property type="match status" value="1"/>
</dbReference>
<evidence type="ECO:0008006" key="5">
    <source>
        <dbReference type="Google" id="ProtNLM"/>
    </source>
</evidence>
<dbReference type="InterPro" id="IPR024883">
    <property type="entry name" value="Neurensin"/>
</dbReference>
<dbReference type="OrthoDB" id="5979667at2759"/>
<dbReference type="Proteomes" id="UP000186922">
    <property type="component" value="Unassembled WGS sequence"/>
</dbReference>
<reference evidence="3 4" key="1">
    <citation type="journal article" date="2016" name="Nat. Commun.">
        <title>Extremotolerant tardigrade genome and improved radiotolerance of human cultured cells by tardigrade-unique protein.</title>
        <authorList>
            <person name="Hashimoto T."/>
            <person name="Horikawa D.D."/>
            <person name="Saito Y."/>
            <person name="Kuwahara H."/>
            <person name="Kozuka-Hata H."/>
            <person name="Shin-I T."/>
            <person name="Minakuchi Y."/>
            <person name="Ohishi K."/>
            <person name="Motoyama A."/>
            <person name="Aizu T."/>
            <person name="Enomoto A."/>
            <person name="Kondo K."/>
            <person name="Tanaka S."/>
            <person name="Hara Y."/>
            <person name="Koshikawa S."/>
            <person name="Sagara H."/>
            <person name="Miura T."/>
            <person name="Yokobori S."/>
            <person name="Miyagawa K."/>
            <person name="Suzuki Y."/>
            <person name="Kubo T."/>
            <person name="Oyama M."/>
            <person name="Kohara Y."/>
            <person name="Fujiyama A."/>
            <person name="Arakawa K."/>
            <person name="Katayama T."/>
            <person name="Toyoda A."/>
            <person name="Kunieda T."/>
        </authorList>
    </citation>
    <scope>NUCLEOTIDE SEQUENCE [LARGE SCALE GENOMIC DNA]</scope>
    <source>
        <strain evidence="3 4">YOKOZUNA-1</strain>
    </source>
</reference>
<name>A0A1D1W3U0_RAMVA</name>
<keyword evidence="2" id="KW-0472">Membrane</keyword>
<dbReference type="AlphaFoldDB" id="A0A1D1W3U0"/>
<evidence type="ECO:0000256" key="2">
    <source>
        <dbReference type="SAM" id="Phobius"/>
    </source>
</evidence>
<keyword evidence="4" id="KW-1185">Reference proteome</keyword>
<evidence type="ECO:0000313" key="4">
    <source>
        <dbReference type="Proteomes" id="UP000186922"/>
    </source>
</evidence>
<dbReference type="PANTHER" id="PTHR14796">
    <property type="entry name" value="NEURENSIN 1-RELATED"/>
    <property type="match status" value="1"/>
</dbReference>
<accession>A0A1D1W3U0</accession>
<keyword evidence="2" id="KW-1133">Transmembrane helix</keyword>